<dbReference type="EMBL" id="JACATF010000003">
    <property type="protein sequence ID" value="NWK07056.1"/>
    <property type="molecule type" value="Genomic_DNA"/>
</dbReference>
<keyword evidence="4 13" id="KW-0067">ATP-binding</keyword>
<keyword evidence="6" id="KW-0472">Membrane</keyword>
<keyword evidence="5" id="KW-1278">Translocase</keyword>
<evidence type="ECO:0000256" key="10">
    <source>
        <dbReference type="ARBA" id="ARBA00041133"/>
    </source>
</evidence>
<evidence type="ECO:0000256" key="9">
    <source>
        <dbReference type="ARBA" id="ARBA00039025"/>
    </source>
</evidence>
<dbReference type="Gene3D" id="2.40.50.100">
    <property type="match status" value="1"/>
</dbReference>
<dbReference type="GO" id="GO:0005524">
    <property type="term" value="F:ATP binding"/>
    <property type="evidence" value="ECO:0007669"/>
    <property type="project" value="UniProtKB-KW"/>
</dbReference>
<gene>
    <name evidence="13" type="ORF">HX847_01300</name>
</gene>
<evidence type="ECO:0000256" key="2">
    <source>
        <dbReference type="ARBA" id="ARBA00022475"/>
    </source>
</evidence>
<dbReference type="InterPro" id="IPR008995">
    <property type="entry name" value="Mo/tungstate-bd_C_term_dom"/>
</dbReference>
<dbReference type="InterPro" id="IPR050093">
    <property type="entry name" value="ABC_SmlMolc_Importer"/>
</dbReference>
<dbReference type="Pfam" id="PF00005">
    <property type="entry name" value="ABC_tran"/>
    <property type="match status" value="1"/>
</dbReference>
<dbReference type="GO" id="GO:0015417">
    <property type="term" value="F:ABC-type polyamine transporter activity"/>
    <property type="evidence" value="ECO:0007669"/>
    <property type="project" value="InterPro"/>
</dbReference>
<evidence type="ECO:0000256" key="8">
    <source>
        <dbReference type="ARBA" id="ARBA00038781"/>
    </source>
</evidence>
<accession>A0A7K4NVJ5</accession>
<comment type="caution">
    <text evidence="13">The sequence shown here is derived from an EMBL/GenBank/DDBJ whole genome shotgun (WGS) entry which is preliminary data.</text>
</comment>
<comment type="catalytic activity">
    <reaction evidence="11">
        <text>tungstate(in) + ATP + H2O = tungstate(out) + ADP + phosphate + H(+)</text>
        <dbReference type="Rhea" id="RHEA:35027"/>
        <dbReference type="ChEBI" id="CHEBI:15377"/>
        <dbReference type="ChEBI" id="CHEBI:15378"/>
        <dbReference type="ChEBI" id="CHEBI:30616"/>
        <dbReference type="ChEBI" id="CHEBI:43474"/>
        <dbReference type="ChEBI" id="CHEBI:46502"/>
        <dbReference type="ChEBI" id="CHEBI:456216"/>
        <dbReference type="EC" id="7.3.2.6"/>
    </reaction>
</comment>
<evidence type="ECO:0000256" key="1">
    <source>
        <dbReference type="ARBA" id="ARBA00022448"/>
    </source>
</evidence>
<reference evidence="13 14" key="1">
    <citation type="journal article" date="2019" name="Environ. Microbiol.">
        <title>Genomics insights into ecotype formation of ammonia-oxidizing archaea in the deep ocean.</title>
        <authorList>
            <person name="Wang Y."/>
            <person name="Huang J.M."/>
            <person name="Cui G.J."/>
            <person name="Nunoura T."/>
            <person name="Takaki Y."/>
            <person name="Li W.L."/>
            <person name="Li J."/>
            <person name="Gao Z.M."/>
            <person name="Takai K."/>
            <person name="Zhang A.Q."/>
            <person name="Stepanauskas R."/>
        </authorList>
    </citation>
    <scope>NUCLEOTIDE SEQUENCE [LARGE SCALE GENOMIC DNA]</scope>
    <source>
        <strain evidence="13 14">T1C4</strain>
    </source>
</reference>
<dbReference type="PROSITE" id="PS00211">
    <property type="entry name" value="ABC_TRANSPORTER_1"/>
    <property type="match status" value="1"/>
</dbReference>
<dbReference type="SUPFAM" id="SSF52540">
    <property type="entry name" value="P-loop containing nucleoside triphosphate hydrolases"/>
    <property type="match status" value="1"/>
</dbReference>
<dbReference type="SMART" id="SM00382">
    <property type="entry name" value="AAA"/>
    <property type="match status" value="1"/>
</dbReference>
<evidence type="ECO:0000256" key="4">
    <source>
        <dbReference type="ARBA" id="ARBA00022840"/>
    </source>
</evidence>
<keyword evidence="2" id="KW-1003">Cell membrane</keyword>
<organism evidence="13 14">
    <name type="scientific">Marine Group I thaumarchaeote</name>
    <dbReference type="NCBI Taxonomy" id="2511932"/>
    <lineage>
        <taxon>Archaea</taxon>
        <taxon>Nitrososphaerota</taxon>
        <taxon>Marine Group I</taxon>
    </lineage>
</organism>
<evidence type="ECO:0000256" key="6">
    <source>
        <dbReference type="ARBA" id="ARBA00023136"/>
    </source>
</evidence>
<dbReference type="InterPro" id="IPR003439">
    <property type="entry name" value="ABC_transporter-like_ATP-bd"/>
</dbReference>
<evidence type="ECO:0000256" key="5">
    <source>
        <dbReference type="ARBA" id="ARBA00022967"/>
    </source>
</evidence>
<dbReference type="AlphaFoldDB" id="A0A7K4NVJ5"/>
<evidence type="ECO:0000259" key="12">
    <source>
        <dbReference type="PROSITE" id="PS50893"/>
    </source>
</evidence>
<proteinExistence type="inferred from homology"/>
<evidence type="ECO:0000313" key="14">
    <source>
        <dbReference type="Proteomes" id="UP000559282"/>
    </source>
</evidence>
<dbReference type="Pfam" id="PF08402">
    <property type="entry name" value="TOBE_2"/>
    <property type="match status" value="1"/>
</dbReference>
<dbReference type="Proteomes" id="UP000559282">
    <property type="component" value="Unassembled WGS sequence"/>
</dbReference>
<dbReference type="InterPro" id="IPR003593">
    <property type="entry name" value="AAA+_ATPase"/>
</dbReference>
<evidence type="ECO:0000256" key="7">
    <source>
        <dbReference type="ARBA" id="ARBA00038307"/>
    </source>
</evidence>
<dbReference type="EC" id="7.3.2.6" evidence="9"/>
<keyword evidence="1" id="KW-0813">Transport</keyword>
<dbReference type="GO" id="GO:0043190">
    <property type="term" value="C:ATP-binding cassette (ABC) transporter complex"/>
    <property type="evidence" value="ECO:0007669"/>
    <property type="project" value="InterPro"/>
</dbReference>
<comment type="subunit">
    <text evidence="8">The complex is composed of two ATP-binding proteins (WtpC), two transmembrane proteins (WtpB) and a solute-binding protein (WtpA).</text>
</comment>
<evidence type="ECO:0000313" key="13">
    <source>
        <dbReference type="EMBL" id="NWK07056.1"/>
    </source>
</evidence>
<dbReference type="GO" id="GO:0016887">
    <property type="term" value="F:ATP hydrolysis activity"/>
    <property type="evidence" value="ECO:0007669"/>
    <property type="project" value="InterPro"/>
</dbReference>
<evidence type="ECO:0000256" key="3">
    <source>
        <dbReference type="ARBA" id="ARBA00022741"/>
    </source>
</evidence>
<dbReference type="PROSITE" id="PS50893">
    <property type="entry name" value="ABC_TRANSPORTER_2"/>
    <property type="match status" value="1"/>
</dbReference>
<comment type="similarity">
    <text evidence="7">Belongs to the ABC transporter superfamily. Sulfate/tungstate importer (TC 3.A.1.6) family.</text>
</comment>
<dbReference type="InterPro" id="IPR017871">
    <property type="entry name" value="ABC_transporter-like_CS"/>
</dbReference>
<dbReference type="FunFam" id="3.40.50.300:FF:000133">
    <property type="entry name" value="Spermidine/putrescine import ATP-binding protein PotA"/>
    <property type="match status" value="1"/>
</dbReference>
<feature type="domain" description="ABC transporter" evidence="12">
    <location>
        <begin position="8"/>
        <end position="240"/>
    </location>
</feature>
<keyword evidence="3" id="KW-0547">Nucleotide-binding</keyword>
<dbReference type="GO" id="GO:1901238">
    <property type="term" value="F:ABC-type tungstate transporter activity"/>
    <property type="evidence" value="ECO:0007669"/>
    <property type="project" value="UniProtKB-EC"/>
</dbReference>
<dbReference type="NCBIfam" id="TIGR01187">
    <property type="entry name" value="potA"/>
    <property type="match status" value="1"/>
</dbReference>
<name>A0A7K4NVJ5_9ARCH</name>
<dbReference type="InterPro" id="IPR027417">
    <property type="entry name" value="P-loop_NTPase"/>
</dbReference>
<evidence type="ECO:0000256" key="11">
    <source>
        <dbReference type="ARBA" id="ARBA00047936"/>
    </source>
</evidence>
<dbReference type="InterPro" id="IPR005893">
    <property type="entry name" value="PotA-like"/>
</dbReference>
<protein>
    <recommendedName>
        <fullName evidence="10">Molybdate/tungstate import ATP-binding protein WtpC</fullName>
        <ecNumber evidence="9">7.3.2.6</ecNumber>
    </recommendedName>
</protein>
<dbReference type="PANTHER" id="PTHR42781">
    <property type="entry name" value="SPERMIDINE/PUTRESCINE IMPORT ATP-BINDING PROTEIN POTA"/>
    <property type="match status" value="1"/>
</dbReference>
<dbReference type="SUPFAM" id="SSF50331">
    <property type="entry name" value="MOP-like"/>
    <property type="match status" value="1"/>
</dbReference>
<dbReference type="PANTHER" id="PTHR42781:SF4">
    <property type="entry name" value="SPERMIDINE_PUTRESCINE IMPORT ATP-BINDING PROTEIN POTA"/>
    <property type="match status" value="1"/>
</dbReference>
<dbReference type="InterPro" id="IPR013611">
    <property type="entry name" value="Transp-assoc_OB_typ2"/>
</dbReference>
<dbReference type="Gene3D" id="3.40.50.300">
    <property type="entry name" value="P-loop containing nucleotide triphosphate hydrolases"/>
    <property type="match status" value="1"/>
</dbReference>
<sequence length="367" mass="41821">MQKLFQIISDNKRFKTPEGDSVTALDDVSLEVNTKEFITLLGPSGCGKTTLLRSISGFEELDSGEIIIDSQEMKNVPSYKRPVNTVFQSYALFPHINVENNIGYGLDVTGCPKKERNRRVKETLQLVGLSGYENRKPIQLSGGQQQRVALARAIINRPKILLLDEPLSALDRKLRQSMQLELKNIQNELGIAFIFVTHDQEEALTMSDKVIVMNHGKIVQIGTPIEIYDNPMNEFTAQFIGESNFFTGKIDIIEDILTIKTTCSNTFYLRNFDQSKIVKEKKITVSIRPEELLLESDQFTEKYFIECNVKQIVFLGTDFKILCEIGNNKIIHSVIRDTHRNNIDKCKVGSKIKLYYNPSSFRILKDD</sequence>